<gene>
    <name evidence="1" type="ORF">EHS89_03085</name>
</gene>
<protein>
    <submittedName>
        <fullName evidence="1">Uncharacterized protein</fullName>
    </submittedName>
</protein>
<reference evidence="1 2" key="1">
    <citation type="submission" date="2018-11" db="EMBL/GenBank/DDBJ databases">
        <title>The draft genome sequence of Amphritea balenae JAMM 1525T.</title>
        <authorList>
            <person name="Fang Z."/>
            <person name="Zhang Y."/>
            <person name="Han X."/>
        </authorList>
    </citation>
    <scope>NUCLEOTIDE SEQUENCE [LARGE SCALE GENOMIC DNA]</scope>
    <source>
        <strain evidence="1 2">JAMM 1525</strain>
    </source>
</reference>
<evidence type="ECO:0000313" key="2">
    <source>
        <dbReference type="Proteomes" id="UP000267535"/>
    </source>
</evidence>
<dbReference type="EMBL" id="RQXV01000001">
    <property type="protein sequence ID" value="RRD01555.1"/>
    <property type="molecule type" value="Genomic_DNA"/>
</dbReference>
<organism evidence="1 2">
    <name type="scientific">Amphritea balenae</name>
    <dbReference type="NCBI Taxonomy" id="452629"/>
    <lineage>
        <taxon>Bacteria</taxon>
        <taxon>Pseudomonadati</taxon>
        <taxon>Pseudomonadota</taxon>
        <taxon>Gammaproteobacteria</taxon>
        <taxon>Oceanospirillales</taxon>
        <taxon>Oceanospirillaceae</taxon>
        <taxon>Amphritea</taxon>
    </lineage>
</organism>
<sequence length="564" mass="65209">MRRTEHHESEYHAWNPGISTELPSSLFRLETLYQSPYTSTGFEELQELTRLTGIKQERLVAFTPERLVLHELIIRITADILVEEGPEEEMLGQRFRQIAHRILTEYIAPSRQALEDCFEKLQQEVQLQVREILQQTLFQPVPSMPVQSKGFFARLRRQPARPLLSIEEQQYLTIKQFKDQGLQSSRPYDKALYKSLYVILSAMATTSGRIIRDPDLLTTLISRQMCNDYGSRLIGQMLDPIIRRAIHQEGYKTILPTEKPILISLKGASASGKSTLRPLLHEVIRQQGIESESFGTISPDIWRRLLLDYDSLGSDYKYAGRLTSNEVNIIDRKLDRYIRAKAQQDRSIPHLIVDRFRFDSFTTKQIAKVLHGTYASYVDTMHMYFIITPPEATVERGWQRGLERGRYKSVEDFLGHSVEAYSGMPKLLFKWLAYDKPVFKFSFMDNSVAKGESPLTIAWGSQQALNIIDPMALINIERYQKINIYAENEAEVYPDSEQFDVRHNCGFLRQCISRLPRVNFLTAADSEPYLVIEGKQTRILNTSQLEALRRCAELDDLFNILLNN</sequence>
<dbReference type="RefSeq" id="WP_124924628.1">
    <property type="nucleotide sequence ID" value="NZ_BMOH01000001.1"/>
</dbReference>
<dbReference type="SUPFAM" id="SSF52540">
    <property type="entry name" value="P-loop containing nucleoside triphosphate hydrolases"/>
    <property type="match status" value="1"/>
</dbReference>
<dbReference type="Gene3D" id="3.40.50.300">
    <property type="entry name" value="P-loop containing nucleotide triphosphate hydrolases"/>
    <property type="match status" value="1"/>
</dbReference>
<proteinExistence type="predicted"/>
<name>A0A3P1SX45_9GAMM</name>
<dbReference type="OrthoDB" id="6083243at2"/>
<comment type="caution">
    <text evidence="1">The sequence shown here is derived from an EMBL/GenBank/DDBJ whole genome shotgun (WGS) entry which is preliminary data.</text>
</comment>
<dbReference type="AlphaFoldDB" id="A0A3P1SX45"/>
<dbReference type="Proteomes" id="UP000267535">
    <property type="component" value="Unassembled WGS sequence"/>
</dbReference>
<accession>A0A3P1SX45</accession>
<dbReference type="InterPro" id="IPR027417">
    <property type="entry name" value="P-loop_NTPase"/>
</dbReference>
<keyword evidence="2" id="KW-1185">Reference proteome</keyword>
<evidence type="ECO:0000313" key="1">
    <source>
        <dbReference type="EMBL" id="RRD01555.1"/>
    </source>
</evidence>